<keyword evidence="2" id="KW-0472">Membrane</keyword>
<reference evidence="3" key="1">
    <citation type="journal article" date="2021" name="PeerJ">
        <title>Extensive microbial diversity within the chicken gut microbiome revealed by metagenomics and culture.</title>
        <authorList>
            <person name="Gilroy R."/>
            <person name="Ravi A."/>
            <person name="Getino M."/>
            <person name="Pursley I."/>
            <person name="Horton D.L."/>
            <person name="Alikhan N.F."/>
            <person name="Baker D."/>
            <person name="Gharbi K."/>
            <person name="Hall N."/>
            <person name="Watson M."/>
            <person name="Adriaenssens E.M."/>
            <person name="Foster-Nyarko E."/>
            <person name="Jarju S."/>
            <person name="Secka A."/>
            <person name="Antonio M."/>
            <person name="Oren A."/>
            <person name="Chaudhuri R.R."/>
            <person name="La Ragione R."/>
            <person name="Hildebrand F."/>
            <person name="Pallen M.J."/>
        </authorList>
    </citation>
    <scope>NUCLEOTIDE SEQUENCE</scope>
    <source>
        <strain evidence="3">CHK172-16539</strain>
    </source>
</reference>
<evidence type="ECO:0000256" key="1">
    <source>
        <dbReference type="SAM" id="MobiDB-lite"/>
    </source>
</evidence>
<keyword evidence="2" id="KW-0812">Transmembrane</keyword>
<evidence type="ECO:0000313" key="4">
    <source>
        <dbReference type="Proteomes" id="UP000824063"/>
    </source>
</evidence>
<dbReference type="EMBL" id="DXBN01000103">
    <property type="protein sequence ID" value="HIZ53160.1"/>
    <property type="molecule type" value="Genomic_DNA"/>
</dbReference>
<name>A0A9D2JIV8_9ENTE</name>
<accession>A0A9D2JIV8</accession>
<comment type="caution">
    <text evidence="3">The sequence shown here is derived from an EMBL/GenBank/DDBJ whole genome shotgun (WGS) entry which is preliminary data.</text>
</comment>
<sequence>MTKRIIVANFEYNSQAYEAFSKVKKAHLAKQIKGEQMAVVTHSEGGDHQFLIEDFLDFTGANKTSKAGTIGMLVGILAGPMGILLGWFGGSMFGASKDAQEVKKANTIFELLGKEISEGKTGLILIATEDDNRPLNQLIMYDLGGNLYRFDYEDVEEELDKMQQAQELASEKAYGDLVNHEEKPNEEENN</sequence>
<feature type="compositionally biased region" description="Basic and acidic residues" evidence="1">
    <location>
        <begin position="170"/>
        <end position="183"/>
    </location>
</feature>
<gene>
    <name evidence="3" type="ORF">IAA20_04390</name>
</gene>
<evidence type="ECO:0000313" key="3">
    <source>
        <dbReference type="EMBL" id="HIZ53160.1"/>
    </source>
</evidence>
<reference evidence="3" key="2">
    <citation type="submission" date="2021-04" db="EMBL/GenBank/DDBJ databases">
        <authorList>
            <person name="Gilroy R."/>
        </authorList>
    </citation>
    <scope>NUCLEOTIDE SEQUENCE</scope>
    <source>
        <strain evidence="3">CHK172-16539</strain>
    </source>
</reference>
<keyword evidence="2" id="KW-1133">Transmembrane helix</keyword>
<protein>
    <submittedName>
        <fullName evidence="3">DUF1269 domain-containing protein</fullName>
    </submittedName>
</protein>
<feature type="region of interest" description="Disordered" evidence="1">
    <location>
        <begin position="170"/>
        <end position="190"/>
    </location>
</feature>
<dbReference type="AlphaFoldDB" id="A0A9D2JIV8"/>
<dbReference type="Proteomes" id="UP000824063">
    <property type="component" value="Unassembled WGS sequence"/>
</dbReference>
<proteinExistence type="predicted"/>
<feature type="transmembrane region" description="Helical" evidence="2">
    <location>
        <begin position="67"/>
        <end position="88"/>
    </location>
</feature>
<evidence type="ECO:0000256" key="2">
    <source>
        <dbReference type="SAM" id="Phobius"/>
    </source>
</evidence>
<organism evidence="3 4">
    <name type="scientific">Candidatus Enterococcus avicola</name>
    <dbReference type="NCBI Taxonomy" id="2838561"/>
    <lineage>
        <taxon>Bacteria</taxon>
        <taxon>Bacillati</taxon>
        <taxon>Bacillota</taxon>
        <taxon>Bacilli</taxon>
        <taxon>Lactobacillales</taxon>
        <taxon>Enterococcaceae</taxon>
        <taxon>Enterococcus</taxon>
    </lineage>
</organism>